<feature type="transmembrane region" description="Helical" evidence="1">
    <location>
        <begin position="17"/>
        <end position="38"/>
    </location>
</feature>
<keyword evidence="1" id="KW-1133">Transmembrane helix</keyword>
<feature type="transmembrane region" description="Helical" evidence="1">
    <location>
        <begin position="89"/>
        <end position="112"/>
    </location>
</feature>
<evidence type="ECO:0000256" key="1">
    <source>
        <dbReference type="SAM" id="Phobius"/>
    </source>
</evidence>
<name>A0A6A6PIW5_9PEZI</name>
<gene>
    <name evidence="2" type="ORF">BDY17DRAFT_312854</name>
</gene>
<dbReference type="AlphaFoldDB" id="A0A6A6PIW5"/>
<dbReference type="Pfam" id="PF14087">
    <property type="entry name" value="DUF4267"/>
    <property type="match status" value="1"/>
</dbReference>
<keyword evidence="1" id="KW-0812">Transmembrane</keyword>
<evidence type="ECO:0000313" key="2">
    <source>
        <dbReference type="EMBL" id="KAF2479932.1"/>
    </source>
</evidence>
<organism evidence="2 3">
    <name type="scientific">Neohortaea acidophila</name>
    <dbReference type="NCBI Taxonomy" id="245834"/>
    <lineage>
        <taxon>Eukaryota</taxon>
        <taxon>Fungi</taxon>
        <taxon>Dikarya</taxon>
        <taxon>Ascomycota</taxon>
        <taxon>Pezizomycotina</taxon>
        <taxon>Dothideomycetes</taxon>
        <taxon>Dothideomycetidae</taxon>
        <taxon>Mycosphaerellales</taxon>
        <taxon>Teratosphaeriaceae</taxon>
        <taxon>Neohortaea</taxon>
    </lineage>
</organism>
<feature type="transmembrane region" description="Helical" evidence="1">
    <location>
        <begin position="124"/>
        <end position="141"/>
    </location>
</feature>
<protein>
    <submittedName>
        <fullName evidence="2">Uncharacterized protein</fullName>
    </submittedName>
</protein>
<proteinExistence type="predicted"/>
<keyword evidence="3" id="KW-1185">Reference proteome</keyword>
<reference evidence="2" key="1">
    <citation type="journal article" date="2020" name="Stud. Mycol.">
        <title>101 Dothideomycetes genomes: a test case for predicting lifestyles and emergence of pathogens.</title>
        <authorList>
            <person name="Haridas S."/>
            <person name="Albert R."/>
            <person name="Binder M."/>
            <person name="Bloem J."/>
            <person name="Labutti K."/>
            <person name="Salamov A."/>
            <person name="Andreopoulos B."/>
            <person name="Baker S."/>
            <person name="Barry K."/>
            <person name="Bills G."/>
            <person name="Bluhm B."/>
            <person name="Cannon C."/>
            <person name="Castanera R."/>
            <person name="Culley D."/>
            <person name="Daum C."/>
            <person name="Ezra D."/>
            <person name="Gonzalez J."/>
            <person name="Henrissat B."/>
            <person name="Kuo A."/>
            <person name="Liang C."/>
            <person name="Lipzen A."/>
            <person name="Lutzoni F."/>
            <person name="Magnuson J."/>
            <person name="Mondo S."/>
            <person name="Nolan M."/>
            <person name="Ohm R."/>
            <person name="Pangilinan J."/>
            <person name="Park H.-J."/>
            <person name="Ramirez L."/>
            <person name="Alfaro M."/>
            <person name="Sun H."/>
            <person name="Tritt A."/>
            <person name="Yoshinaga Y."/>
            <person name="Zwiers L.-H."/>
            <person name="Turgeon B."/>
            <person name="Goodwin S."/>
            <person name="Spatafora J."/>
            <person name="Crous P."/>
            <person name="Grigoriev I."/>
        </authorList>
    </citation>
    <scope>NUCLEOTIDE SEQUENCE</scope>
    <source>
        <strain evidence="2">CBS 113389</strain>
    </source>
</reference>
<sequence>MSTARPASLIPPSYLPYLANTTAAVAIIPTALGIASLLNPPSALARLRFPRVQADHAVTNGVTRLVGARNLAVGLANLLLWWKVRRGEVGYSTFGSVALLTMGTLVAADGWVVKDVAGEGEWEHWGFLPVVTALGLGLMGVY</sequence>
<accession>A0A6A6PIW5</accession>
<keyword evidence="1" id="KW-0472">Membrane</keyword>
<dbReference type="Proteomes" id="UP000799767">
    <property type="component" value="Unassembled WGS sequence"/>
</dbReference>
<dbReference type="GeneID" id="54476668"/>
<dbReference type="EMBL" id="MU001640">
    <property type="protein sequence ID" value="KAF2479932.1"/>
    <property type="molecule type" value="Genomic_DNA"/>
</dbReference>
<dbReference type="OrthoDB" id="5216128at2759"/>
<dbReference type="InterPro" id="IPR025363">
    <property type="entry name" value="DUF4267"/>
</dbReference>
<evidence type="ECO:0000313" key="3">
    <source>
        <dbReference type="Proteomes" id="UP000799767"/>
    </source>
</evidence>
<dbReference type="RefSeq" id="XP_033586502.1">
    <property type="nucleotide sequence ID" value="XM_033735666.1"/>
</dbReference>